<dbReference type="CDD" id="cd12266">
    <property type="entry name" value="RRM_like_XS"/>
    <property type="match status" value="1"/>
</dbReference>
<dbReference type="AlphaFoldDB" id="A0A835IGD0"/>
<proteinExistence type="predicted"/>
<dbReference type="InterPro" id="IPR005380">
    <property type="entry name" value="XS_domain"/>
</dbReference>
<dbReference type="Pfam" id="PF03470">
    <property type="entry name" value="zf-XS"/>
    <property type="match status" value="1"/>
</dbReference>
<dbReference type="Gene3D" id="3.30.70.2890">
    <property type="entry name" value="XS domain"/>
    <property type="match status" value="1"/>
</dbReference>
<keyword evidence="1 3" id="KW-0175">Coiled coil</keyword>
<feature type="domain" description="XS" evidence="5">
    <location>
        <begin position="115"/>
        <end position="227"/>
    </location>
</feature>
<dbReference type="Pfam" id="PF03469">
    <property type="entry name" value="XH"/>
    <property type="match status" value="1"/>
</dbReference>
<name>A0A835IGD0_9MAGN</name>
<evidence type="ECO:0000256" key="1">
    <source>
        <dbReference type="ARBA" id="ARBA00023054"/>
    </source>
</evidence>
<dbReference type="InterPro" id="IPR045177">
    <property type="entry name" value="FDM1-5/IDN2"/>
</dbReference>
<dbReference type="InterPro" id="IPR005381">
    <property type="entry name" value="Znf-XS_domain"/>
</dbReference>
<dbReference type="PANTHER" id="PTHR21596:SF65">
    <property type="entry name" value="PROTEIN INVOLVED IN DE NOVO 2-RELATED"/>
    <property type="match status" value="1"/>
</dbReference>
<evidence type="ECO:0000259" key="6">
    <source>
        <dbReference type="Pfam" id="PF03469"/>
    </source>
</evidence>
<gene>
    <name evidence="8" type="ORF">IFM89_035093</name>
</gene>
<evidence type="ECO:0000256" key="3">
    <source>
        <dbReference type="SAM" id="Coils"/>
    </source>
</evidence>
<protein>
    <submittedName>
        <fullName evidence="8">Uncharacterized protein</fullName>
    </submittedName>
</protein>
<dbReference type="GO" id="GO:0080188">
    <property type="term" value="P:gene silencing by siRNA-directed DNA methylation"/>
    <property type="evidence" value="ECO:0007669"/>
    <property type="project" value="InterPro"/>
</dbReference>
<dbReference type="OrthoDB" id="1892195at2759"/>
<feature type="domain" description="Factor of DNA methylation 1-5/IDN2" evidence="6">
    <location>
        <begin position="524"/>
        <end position="655"/>
    </location>
</feature>
<reference evidence="8 9" key="1">
    <citation type="submission" date="2020-10" db="EMBL/GenBank/DDBJ databases">
        <title>The Coptis chinensis genome and diversification of protoberbering-type alkaloids.</title>
        <authorList>
            <person name="Wang B."/>
            <person name="Shu S."/>
            <person name="Song C."/>
            <person name="Liu Y."/>
        </authorList>
    </citation>
    <scope>NUCLEOTIDE SEQUENCE [LARGE SCALE GENOMIC DNA]</scope>
    <source>
        <strain evidence="8">HL-2020</strain>
        <tissue evidence="8">Leaf</tissue>
    </source>
</reference>
<dbReference type="EMBL" id="JADFTS010000003">
    <property type="protein sequence ID" value="KAF9617211.1"/>
    <property type="molecule type" value="Genomic_DNA"/>
</dbReference>
<keyword evidence="9" id="KW-1185">Reference proteome</keyword>
<dbReference type="Proteomes" id="UP000631114">
    <property type="component" value="Unassembled WGS sequence"/>
</dbReference>
<evidence type="ECO:0000313" key="9">
    <source>
        <dbReference type="Proteomes" id="UP000631114"/>
    </source>
</evidence>
<feature type="region of interest" description="Disordered" evidence="4">
    <location>
        <begin position="331"/>
        <end position="358"/>
    </location>
</feature>
<evidence type="ECO:0000256" key="4">
    <source>
        <dbReference type="SAM" id="MobiDB-lite"/>
    </source>
</evidence>
<evidence type="ECO:0000259" key="7">
    <source>
        <dbReference type="Pfam" id="PF03470"/>
    </source>
</evidence>
<comment type="caution">
    <text evidence="8">The sequence shown here is derived from an EMBL/GenBank/DDBJ whole genome shotgun (WGS) entry which is preliminary data.</text>
</comment>
<evidence type="ECO:0000256" key="2">
    <source>
        <dbReference type="ARBA" id="ARBA00023158"/>
    </source>
</evidence>
<dbReference type="InterPro" id="IPR005379">
    <property type="entry name" value="FDM1-5/IDN2_XH"/>
</dbReference>
<sequence length="658" mass="76508">MDHSSEDESEISESEIEDYEAKAYKELKDGKFKVKISDEVFRCPFCQGKKKQSHRYKELLQHASGVGNKGAGTRNIKQKAKHLALAKYVEKDLAPDVVPSQSTVERAPPTERYHDELFVYPWVGVVVNLPTEVKGGRCVGESGSKLRDLLASKGFNPVRVHPLWNYRGHSGTALVEFNKDWPGFHNAMSFEKYFEADHLGRRDWHANMHRNCGSDLYGWVARDDDYNANSLIGENLRKSRDLKTVADIVAEEERKTSKLVTNLSNVIEVKNQHLKEIECKFNETNRSLFLLMEQNDNLHQSYNEEIRKMQLSARDHFKKIFNEHEKLKSELDNQRNDLETRGKELEKRETQNETERRKLIEEKKKSIYQPASEHNAKMILGNWNNAMRNSSLQMASMEQKKADEKVLKLAEDQKREKEDLHKRILKLEKQLDAKQALELEIQRLKGNLKVMEHMGGDEDVEVKEKVKEMIRNLEEKEGELEDLEALNQALIVKERKSNDELQEARKELIAGLKDTSSLALIGVKRMGELDSKPFQESCKRKYSADEADEKALVLCSQWEEYLKDPDWHPFKIIQVKEDVHQEIVNDEDEKLKGLKVDFGQEVYGAVKTALMEVNEYNPSGRYTVQELWNFREGRKATLKEGVMFILKKWRASKQRKRF</sequence>
<evidence type="ECO:0000313" key="8">
    <source>
        <dbReference type="EMBL" id="KAF9617211.1"/>
    </source>
</evidence>
<dbReference type="PANTHER" id="PTHR21596">
    <property type="entry name" value="RIBONUCLEASE P SUBUNIT P38"/>
    <property type="match status" value="1"/>
</dbReference>
<feature type="domain" description="Zinc finger-XS" evidence="7">
    <location>
        <begin position="43"/>
        <end position="86"/>
    </location>
</feature>
<accession>A0A835IGD0</accession>
<feature type="coiled-coil region" evidence="3">
    <location>
        <begin position="410"/>
        <end position="507"/>
    </location>
</feature>
<dbReference type="Pfam" id="PF03468">
    <property type="entry name" value="XS"/>
    <property type="match status" value="1"/>
</dbReference>
<keyword evidence="2" id="KW-0943">RNA-mediated gene silencing</keyword>
<dbReference type="InterPro" id="IPR038588">
    <property type="entry name" value="XS_domain_sf"/>
</dbReference>
<evidence type="ECO:0000259" key="5">
    <source>
        <dbReference type="Pfam" id="PF03468"/>
    </source>
</evidence>
<organism evidence="8 9">
    <name type="scientific">Coptis chinensis</name>
    <dbReference type="NCBI Taxonomy" id="261450"/>
    <lineage>
        <taxon>Eukaryota</taxon>
        <taxon>Viridiplantae</taxon>
        <taxon>Streptophyta</taxon>
        <taxon>Embryophyta</taxon>
        <taxon>Tracheophyta</taxon>
        <taxon>Spermatophyta</taxon>
        <taxon>Magnoliopsida</taxon>
        <taxon>Ranunculales</taxon>
        <taxon>Ranunculaceae</taxon>
        <taxon>Coptidoideae</taxon>
        <taxon>Coptis</taxon>
    </lineage>
</organism>